<dbReference type="AlphaFoldDB" id="A0A7C9DFJ8"/>
<evidence type="ECO:0000256" key="2">
    <source>
        <dbReference type="PROSITE-ProRule" id="PRU00982"/>
    </source>
</evidence>
<reference evidence="4" key="2">
    <citation type="submission" date="2020-07" db="EMBL/GenBank/DDBJ databases">
        <authorList>
            <person name="Vera ALvarez R."/>
            <person name="Arias-Moreno D.M."/>
            <person name="Jimenez-Jacinto V."/>
            <person name="Jimenez-Bremont J.F."/>
            <person name="Swaminathan K."/>
            <person name="Moose S.P."/>
            <person name="Guerrero-Gonzalez M.L."/>
            <person name="Marino-Ramirez L."/>
            <person name="Landsman D."/>
            <person name="Rodriguez-Kessler M."/>
            <person name="Delgado-Sanchez P."/>
        </authorList>
    </citation>
    <scope>NUCLEOTIDE SEQUENCE</scope>
    <source>
        <tissue evidence="4">Cladode</tissue>
    </source>
</reference>
<dbReference type="GO" id="GO:0016567">
    <property type="term" value="P:protein ubiquitination"/>
    <property type="evidence" value="ECO:0007669"/>
    <property type="project" value="UniProtKB-UniPathway"/>
</dbReference>
<evidence type="ECO:0000313" key="4">
    <source>
        <dbReference type="EMBL" id="MBA4639223.1"/>
    </source>
</evidence>
<name>A0A7C9DFJ8_OPUST</name>
<sequence>MQYAEKWLPNMEGEAQGQRGHWYAKNELQLSITSGKNQEGSIRQNKEQRMIIESLVSMLPPQKEAVPCKFLLWLLKMAMVYSVTPALMTELEKRVGSVLQYANVEDLKKEQCTT</sequence>
<keyword evidence="1" id="KW-0833">Ubl conjugation pathway</keyword>
<dbReference type="PANTHER" id="PTHR32370">
    <property type="entry name" value="OS12G0117600 PROTEIN"/>
    <property type="match status" value="1"/>
</dbReference>
<reference evidence="4" key="1">
    <citation type="journal article" date="2013" name="J. Plant Res.">
        <title>Effect of fungi and light on seed germination of three Opuntia species from semiarid lands of central Mexico.</title>
        <authorList>
            <person name="Delgado-Sanchez P."/>
            <person name="Jimenez-Bremont J.F."/>
            <person name="Guerrero-Gonzalez Mde L."/>
            <person name="Flores J."/>
        </authorList>
    </citation>
    <scope>NUCLEOTIDE SEQUENCE</scope>
    <source>
        <tissue evidence="4">Cladode</tissue>
    </source>
</reference>
<dbReference type="PROSITE" id="PS51649">
    <property type="entry name" value="NPH3"/>
    <property type="match status" value="1"/>
</dbReference>
<dbReference type="EMBL" id="GISG01112683">
    <property type="protein sequence ID" value="MBA4639222.1"/>
    <property type="molecule type" value="Transcribed_RNA"/>
</dbReference>
<dbReference type="UniPathway" id="UPA00143"/>
<evidence type="ECO:0000256" key="1">
    <source>
        <dbReference type="ARBA" id="ARBA00022786"/>
    </source>
</evidence>
<accession>A0A7C9DFJ8</accession>
<feature type="domain" description="NPH3" evidence="3">
    <location>
        <begin position="1"/>
        <end position="114"/>
    </location>
</feature>
<comment type="similarity">
    <text evidence="2">Belongs to the NPH3 family.</text>
</comment>
<dbReference type="InterPro" id="IPR027356">
    <property type="entry name" value="NPH3_dom"/>
</dbReference>
<proteinExistence type="inferred from homology"/>
<protein>
    <recommendedName>
        <fullName evidence="3">NPH3 domain-containing protein</fullName>
    </recommendedName>
</protein>
<dbReference type="Pfam" id="PF03000">
    <property type="entry name" value="NPH3"/>
    <property type="match status" value="1"/>
</dbReference>
<dbReference type="EMBL" id="GISG01112685">
    <property type="protein sequence ID" value="MBA4639223.1"/>
    <property type="molecule type" value="Transcribed_RNA"/>
</dbReference>
<dbReference type="InterPro" id="IPR043454">
    <property type="entry name" value="NPH3/RPT2-like"/>
</dbReference>
<evidence type="ECO:0000259" key="3">
    <source>
        <dbReference type="PROSITE" id="PS51649"/>
    </source>
</evidence>
<organism evidence="4">
    <name type="scientific">Opuntia streptacantha</name>
    <name type="common">Prickly pear cactus</name>
    <name type="synonym">Opuntia cardona</name>
    <dbReference type="NCBI Taxonomy" id="393608"/>
    <lineage>
        <taxon>Eukaryota</taxon>
        <taxon>Viridiplantae</taxon>
        <taxon>Streptophyta</taxon>
        <taxon>Embryophyta</taxon>
        <taxon>Tracheophyta</taxon>
        <taxon>Spermatophyta</taxon>
        <taxon>Magnoliopsida</taxon>
        <taxon>eudicotyledons</taxon>
        <taxon>Gunneridae</taxon>
        <taxon>Pentapetalae</taxon>
        <taxon>Caryophyllales</taxon>
        <taxon>Cactineae</taxon>
        <taxon>Cactaceae</taxon>
        <taxon>Opuntioideae</taxon>
        <taxon>Opuntia</taxon>
    </lineage>
</organism>